<evidence type="ECO:0000313" key="3">
    <source>
        <dbReference type="Proteomes" id="UP001474181"/>
    </source>
</evidence>
<feature type="region of interest" description="Disordered" evidence="1">
    <location>
        <begin position="1"/>
        <end position="25"/>
    </location>
</feature>
<reference evidence="2 3" key="1">
    <citation type="submission" date="2024-06" db="EMBL/GenBank/DDBJ databases">
        <title>The Natural Products Discovery Center: Release of the First 8490 Sequenced Strains for Exploring Actinobacteria Biosynthetic Diversity.</title>
        <authorList>
            <person name="Kalkreuter E."/>
            <person name="Kautsar S.A."/>
            <person name="Yang D."/>
            <person name="Bader C.D."/>
            <person name="Teijaro C.N."/>
            <person name="Fluegel L."/>
            <person name="Davis C.M."/>
            <person name="Simpson J.R."/>
            <person name="Lauterbach L."/>
            <person name="Steele A.D."/>
            <person name="Gui C."/>
            <person name="Meng S."/>
            <person name="Li G."/>
            <person name="Viehrig K."/>
            <person name="Ye F."/>
            <person name="Su P."/>
            <person name="Kiefer A.F."/>
            <person name="Nichols A."/>
            <person name="Cepeda A.J."/>
            <person name="Yan W."/>
            <person name="Fan B."/>
            <person name="Jiang Y."/>
            <person name="Adhikari A."/>
            <person name="Zheng C.-J."/>
            <person name="Schuster L."/>
            <person name="Cowan T.M."/>
            <person name="Smanski M.J."/>
            <person name="Chevrette M.G."/>
            <person name="De Carvalho L.P.S."/>
            <person name="Shen B."/>
        </authorList>
    </citation>
    <scope>NUCLEOTIDE SEQUENCE [LARGE SCALE GENOMIC DNA]</scope>
    <source>
        <strain evidence="2 3">NPDC000234</strain>
    </source>
</reference>
<name>A0ABV1XHF7_9ACTN</name>
<proteinExistence type="predicted"/>
<dbReference type="Proteomes" id="UP001474181">
    <property type="component" value="Unassembled WGS sequence"/>
</dbReference>
<sequence length="62" mass="6707">MSTTTAHTPDSDGPPDGGTPARPVPRLIQNEITTEIPVHLLFRDDPDPVSVPLRPAVVARRQ</sequence>
<dbReference type="EMBL" id="JBEPEK010001178">
    <property type="protein sequence ID" value="MER7188340.1"/>
    <property type="molecule type" value="Genomic_DNA"/>
</dbReference>
<organism evidence="2 3">
    <name type="scientific">Streptomyces hyaluromycini</name>
    <dbReference type="NCBI Taxonomy" id="1377993"/>
    <lineage>
        <taxon>Bacteria</taxon>
        <taxon>Bacillati</taxon>
        <taxon>Actinomycetota</taxon>
        <taxon>Actinomycetes</taxon>
        <taxon>Kitasatosporales</taxon>
        <taxon>Streptomycetaceae</taxon>
        <taxon>Streptomyces</taxon>
    </lineage>
</organism>
<comment type="caution">
    <text evidence="2">The sequence shown here is derived from an EMBL/GenBank/DDBJ whole genome shotgun (WGS) entry which is preliminary data.</text>
</comment>
<evidence type="ECO:0000313" key="2">
    <source>
        <dbReference type="EMBL" id="MER7188340.1"/>
    </source>
</evidence>
<gene>
    <name evidence="2" type="ORF">ABT404_54310</name>
</gene>
<evidence type="ECO:0000256" key="1">
    <source>
        <dbReference type="SAM" id="MobiDB-lite"/>
    </source>
</evidence>
<protein>
    <submittedName>
        <fullName evidence="2">SPFH domain-containing protein</fullName>
    </submittedName>
</protein>
<keyword evidence="3" id="KW-1185">Reference proteome</keyword>
<accession>A0ABV1XHF7</accession>
<feature type="non-terminal residue" evidence="2">
    <location>
        <position position="62"/>
    </location>
</feature>